<dbReference type="Gene3D" id="3.10.200.10">
    <property type="entry name" value="Alpha carbonic anhydrase"/>
    <property type="match status" value="1"/>
</dbReference>
<dbReference type="GO" id="GO:0006730">
    <property type="term" value="P:one-carbon metabolic process"/>
    <property type="evidence" value="ECO:0007669"/>
    <property type="project" value="TreeGrafter"/>
</dbReference>
<protein>
    <recommendedName>
        <fullName evidence="5 10">Carbonic anhydrase</fullName>
        <ecNumber evidence="5 10">4.2.1.1</ecNumber>
    </recommendedName>
</protein>
<evidence type="ECO:0000256" key="9">
    <source>
        <dbReference type="ARBA" id="ARBA00048348"/>
    </source>
</evidence>
<reference evidence="12 13" key="1">
    <citation type="submission" date="2024-05" db="EMBL/GenBank/DDBJ databases">
        <title>Haplotype-resolved chromosome-level genome assembly of Huyou (Citrus changshanensis).</title>
        <authorList>
            <person name="Miao C."/>
            <person name="Chen W."/>
            <person name="Wu Y."/>
            <person name="Wang L."/>
            <person name="Zhao S."/>
            <person name="Grierson D."/>
            <person name="Xu C."/>
            <person name="Chen K."/>
        </authorList>
    </citation>
    <scope>NUCLEOTIDE SEQUENCE [LARGE SCALE GENOMIC DNA]</scope>
    <source>
        <strain evidence="12">01-14</strain>
        <tissue evidence="12">Leaf</tissue>
    </source>
</reference>
<name>A0AAP0M270_9ROSI</name>
<dbReference type="Proteomes" id="UP001428341">
    <property type="component" value="Unassembled WGS sequence"/>
</dbReference>
<dbReference type="SMART" id="SM01057">
    <property type="entry name" value="Carb_anhydrase"/>
    <property type="match status" value="1"/>
</dbReference>
<dbReference type="PROSITE" id="PS00162">
    <property type="entry name" value="ALPHA_CA_1"/>
    <property type="match status" value="1"/>
</dbReference>
<sequence length="286" mass="32283">MVPRVAIVVALSLLFNAASAMVEQGIAEVRFSYVADNGPENWGKLSPNFNTCSTGKHQSPVDIMQNKTAQRQELGPLSKEYYSVNATLMNSGYSIGVHYEGKAGELNINGKKYLYKQMHWHTPSEHTINGERFAAELHLVHQTEEKDVAVVAILYKYGDPNPVVTKLMPYLPQLTRESCTSNPKTSDVDVGMMDRDYSRQPLQGYYRYHGSLTTPPCTENVVWTVLARVRSISEEQVTALREPLCKDCKFNSRPVQPLNDRKVELFKVHKKGRVEAYRNKFVPGSI</sequence>
<dbReference type="GO" id="GO:0009570">
    <property type="term" value="C:chloroplast stroma"/>
    <property type="evidence" value="ECO:0007669"/>
    <property type="project" value="UniProtKB-SubCell"/>
</dbReference>
<proteinExistence type="inferred from homology"/>
<dbReference type="InterPro" id="IPR023561">
    <property type="entry name" value="Carbonic_anhydrase_a-class"/>
</dbReference>
<keyword evidence="10" id="KW-0732">Signal</keyword>
<gene>
    <name evidence="12" type="ORF">WN944_004843</name>
</gene>
<evidence type="ECO:0000256" key="8">
    <source>
        <dbReference type="ARBA" id="ARBA00023239"/>
    </source>
</evidence>
<keyword evidence="13" id="KW-1185">Reference proteome</keyword>
<dbReference type="AlphaFoldDB" id="A0AAP0M270"/>
<dbReference type="InterPro" id="IPR041891">
    <property type="entry name" value="Alpha_CA_prokaryot-like"/>
</dbReference>
<organism evidence="12 13">
    <name type="scientific">Citrus x changshan-huyou</name>
    <dbReference type="NCBI Taxonomy" id="2935761"/>
    <lineage>
        <taxon>Eukaryota</taxon>
        <taxon>Viridiplantae</taxon>
        <taxon>Streptophyta</taxon>
        <taxon>Embryophyta</taxon>
        <taxon>Tracheophyta</taxon>
        <taxon>Spermatophyta</taxon>
        <taxon>Magnoliopsida</taxon>
        <taxon>eudicotyledons</taxon>
        <taxon>Gunneridae</taxon>
        <taxon>Pentapetalae</taxon>
        <taxon>rosids</taxon>
        <taxon>malvids</taxon>
        <taxon>Sapindales</taxon>
        <taxon>Rutaceae</taxon>
        <taxon>Aurantioideae</taxon>
        <taxon>Citrus</taxon>
    </lineage>
</organism>
<comment type="cofactor">
    <cofactor evidence="1 10">
        <name>Zn(2+)</name>
        <dbReference type="ChEBI" id="CHEBI:29105"/>
    </cofactor>
</comment>
<feature type="signal peptide" evidence="10">
    <location>
        <begin position="1"/>
        <end position="20"/>
    </location>
</feature>
<dbReference type="PROSITE" id="PS51144">
    <property type="entry name" value="ALPHA_CA_2"/>
    <property type="match status" value="1"/>
</dbReference>
<dbReference type="GO" id="GO:0008270">
    <property type="term" value="F:zinc ion binding"/>
    <property type="evidence" value="ECO:0007669"/>
    <property type="project" value="UniProtKB-UniRule"/>
</dbReference>
<feature type="domain" description="Alpha-carbonic anhydrase" evidence="11">
    <location>
        <begin position="29"/>
        <end position="267"/>
    </location>
</feature>
<dbReference type="SUPFAM" id="SSF51069">
    <property type="entry name" value="Carbonic anhydrase"/>
    <property type="match status" value="1"/>
</dbReference>
<dbReference type="InterPro" id="IPR036398">
    <property type="entry name" value="CA_dom_sf"/>
</dbReference>
<keyword evidence="8 10" id="KW-0456">Lyase</keyword>
<accession>A0AAP0M270</accession>
<evidence type="ECO:0000256" key="10">
    <source>
        <dbReference type="RuleBase" id="RU367011"/>
    </source>
</evidence>
<dbReference type="InterPro" id="IPR001148">
    <property type="entry name" value="CA_dom"/>
</dbReference>
<comment type="similarity">
    <text evidence="10">Belongs to the alpha-carbonic anhydrase family.</text>
</comment>
<dbReference type="EC" id="4.2.1.1" evidence="5 10"/>
<dbReference type="PANTHER" id="PTHR18952:SF236">
    <property type="entry name" value="ALPHA CARBONIC ANHYDRASE 1, CHLOROPLASTIC"/>
    <property type="match status" value="1"/>
</dbReference>
<dbReference type="PANTHER" id="PTHR18952">
    <property type="entry name" value="CARBONIC ANHYDRASE"/>
    <property type="match status" value="1"/>
</dbReference>
<evidence type="ECO:0000313" key="12">
    <source>
        <dbReference type="EMBL" id="KAK9194141.1"/>
    </source>
</evidence>
<dbReference type="Pfam" id="PF00194">
    <property type="entry name" value="Carb_anhydrase"/>
    <property type="match status" value="1"/>
</dbReference>
<comment type="similarity">
    <text evidence="4">Belongs to the alpha-class carbonic anhydrase family.</text>
</comment>
<evidence type="ECO:0000259" key="11">
    <source>
        <dbReference type="PROSITE" id="PS51144"/>
    </source>
</evidence>
<keyword evidence="6 10" id="KW-0479">Metal-binding</keyword>
<comment type="caution">
    <text evidence="12">The sequence shown here is derived from an EMBL/GenBank/DDBJ whole genome shotgun (WGS) entry which is preliminary data.</text>
</comment>
<keyword evidence="7 10" id="KW-0862">Zinc</keyword>
<evidence type="ECO:0000256" key="6">
    <source>
        <dbReference type="ARBA" id="ARBA00022723"/>
    </source>
</evidence>
<evidence type="ECO:0000313" key="13">
    <source>
        <dbReference type="Proteomes" id="UP001428341"/>
    </source>
</evidence>
<comment type="catalytic activity">
    <reaction evidence="9 10">
        <text>hydrogencarbonate + H(+) = CO2 + H2O</text>
        <dbReference type="Rhea" id="RHEA:10748"/>
        <dbReference type="ChEBI" id="CHEBI:15377"/>
        <dbReference type="ChEBI" id="CHEBI:15378"/>
        <dbReference type="ChEBI" id="CHEBI:16526"/>
        <dbReference type="ChEBI" id="CHEBI:17544"/>
        <dbReference type="EC" id="4.2.1.1"/>
    </reaction>
</comment>
<dbReference type="InterPro" id="IPR018338">
    <property type="entry name" value="Carbonic_anhydrase_a-class_CS"/>
</dbReference>
<dbReference type="EMBL" id="JBCGBO010000006">
    <property type="protein sequence ID" value="KAK9194141.1"/>
    <property type="molecule type" value="Genomic_DNA"/>
</dbReference>
<evidence type="ECO:0000256" key="3">
    <source>
        <dbReference type="ARBA" id="ARBA00004470"/>
    </source>
</evidence>
<evidence type="ECO:0000256" key="7">
    <source>
        <dbReference type="ARBA" id="ARBA00022833"/>
    </source>
</evidence>
<evidence type="ECO:0000256" key="5">
    <source>
        <dbReference type="ARBA" id="ARBA00012925"/>
    </source>
</evidence>
<dbReference type="CDD" id="cd03124">
    <property type="entry name" value="alpha_CA_prokaryotic_like"/>
    <property type="match status" value="1"/>
</dbReference>
<feature type="chain" id="PRO_5042668259" description="Carbonic anhydrase" evidence="10">
    <location>
        <begin position="21"/>
        <end position="286"/>
    </location>
</feature>
<evidence type="ECO:0000256" key="4">
    <source>
        <dbReference type="ARBA" id="ARBA00006365"/>
    </source>
</evidence>
<comment type="subcellular location">
    <subcellularLocation>
        <location evidence="3">Plastid</location>
        <location evidence="3">Chloroplast stroma</location>
    </subcellularLocation>
</comment>
<evidence type="ECO:0000256" key="1">
    <source>
        <dbReference type="ARBA" id="ARBA00001947"/>
    </source>
</evidence>
<comment type="function">
    <text evidence="2 10">Reversible hydration of carbon dioxide.</text>
</comment>
<evidence type="ECO:0000256" key="2">
    <source>
        <dbReference type="ARBA" id="ARBA00002904"/>
    </source>
</evidence>
<dbReference type="GO" id="GO:0004089">
    <property type="term" value="F:carbonate dehydratase activity"/>
    <property type="evidence" value="ECO:0007669"/>
    <property type="project" value="UniProtKB-UniRule"/>
</dbReference>